<feature type="region of interest" description="Disordered" evidence="2">
    <location>
        <begin position="74"/>
        <end position="159"/>
    </location>
</feature>
<feature type="region of interest" description="Disordered" evidence="2">
    <location>
        <begin position="209"/>
        <end position="243"/>
    </location>
</feature>
<feature type="compositionally biased region" description="Acidic residues" evidence="2">
    <location>
        <begin position="146"/>
        <end position="158"/>
    </location>
</feature>
<feature type="compositionally biased region" description="Polar residues" evidence="2">
    <location>
        <begin position="234"/>
        <end position="243"/>
    </location>
</feature>
<evidence type="ECO:0000313" key="3">
    <source>
        <dbReference type="EMBL" id="KAF5404195.1"/>
    </source>
</evidence>
<reference evidence="3" key="1">
    <citation type="submission" date="2019-05" db="EMBL/GenBank/DDBJ databases">
        <title>Annotation for the trematode Paragonimus heterotremus.</title>
        <authorList>
            <person name="Choi Y.-J."/>
        </authorList>
    </citation>
    <scope>NUCLEOTIDE SEQUENCE</scope>
    <source>
        <strain evidence="3">LC</strain>
    </source>
</reference>
<evidence type="ECO:0000256" key="2">
    <source>
        <dbReference type="SAM" id="MobiDB-lite"/>
    </source>
</evidence>
<proteinExistence type="predicted"/>
<sequence length="567" mass="63753">MLRRLRSFTNLERYAENLEKNQRFESFRAARTQKEMRDTCQRLLDRIQELEQTVQEKQKLIELGNIYSKRTLKTQSSGQANETGLGVPDVNSGHTDTAVSECEQNKGKLRERIKEFEQRRLDMERKKDKARKKRLQQNNPGRPFGEDEEYEPSLEELEANEKSQGIQMHEDRLTCSNSHFEENYVQGSTETEHSTKSHANHNLVVLPKIHTNESVPRQPGSLKRTRMPRESKQVRFSSTNDASARTSEKELIFQELQSNERLARLFVEAALERENSLQATKQKDHNELLDGVFTNSELMLRLRQPDRPVNPSIMDDNSGIRTKGIGEATSNRSPVTAVDGTEPKDTRAQSAKPISQLMESIKLEEVYSEDTQSEETVTAVYQADAVVQPVKSVEIHNPSSTAPLLLNSPKRPRSTSDLSTLDTFEIVPVPHKTRQICRPCGDQDIDAFLTEETSESSPSSSDTMATRGEGDLIWQETPTMRTSSSLGSSRVTSRLYRGPTGLLVNATNDLDNLDIEYITEATLGYGPNKTVESESSLATKNNLPLLGTSAGTKTLYTMISSNSANPS</sequence>
<gene>
    <name evidence="3" type="ORF">PHET_02535</name>
</gene>
<keyword evidence="4" id="KW-1185">Reference proteome</keyword>
<comment type="caution">
    <text evidence="3">The sequence shown here is derived from an EMBL/GenBank/DDBJ whole genome shotgun (WGS) entry which is preliminary data.</text>
</comment>
<feature type="region of interest" description="Disordered" evidence="2">
    <location>
        <begin position="306"/>
        <end position="351"/>
    </location>
</feature>
<organism evidence="3 4">
    <name type="scientific">Paragonimus heterotremus</name>
    <dbReference type="NCBI Taxonomy" id="100268"/>
    <lineage>
        <taxon>Eukaryota</taxon>
        <taxon>Metazoa</taxon>
        <taxon>Spiralia</taxon>
        <taxon>Lophotrochozoa</taxon>
        <taxon>Platyhelminthes</taxon>
        <taxon>Trematoda</taxon>
        <taxon>Digenea</taxon>
        <taxon>Plagiorchiida</taxon>
        <taxon>Troglotremata</taxon>
        <taxon>Troglotrematidae</taxon>
        <taxon>Paragonimus</taxon>
    </lineage>
</organism>
<feature type="compositionally biased region" description="Basic and acidic residues" evidence="2">
    <location>
        <begin position="103"/>
        <end position="127"/>
    </location>
</feature>
<protein>
    <submittedName>
        <fullName evidence="3">Lebercilin</fullName>
    </submittedName>
</protein>
<dbReference type="Proteomes" id="UP000748531">
    <property type="component" value="Unassembled WGS sequence"/>
</dbReference>
<accession>A0A8J4T4E1</accession>
<name>A0A8J4T4E1_9TREM</name>
<dbReference type="AlphaFoldDB" id="A0A8J4T4E1"/>
<dbReference type="EMBL" id="LUCH01000843">
    <property type="protein sequence ID" value="KAF5404195.1"/>
    <property type="molecule type" value="Genomic_DNA"/>
</dbReference>
<evidence type="ECO:0000313" key="4">
    <source>
        <dbReference type="Proteomes" id="UP000748531"/>
    </source>
</evidence>
<evidence type="ECO:0000256" key="1">
    <source>
        <dbReference type="SAM" id="Coils"/>
    </source>
</evidence>
<dbReference type="OrthoDB" id="2123794at2759"/>
<keyword evidence="1" id="KW-0175">Coiled coil</keyword>
<feature type="coiled-coil region" evidence="1">
    <location>
        <begin position="33"/>
        <end position="60"/>
    </location>
</feature>